<protein>
    <submittedName>
        <fullName evidence="1">Dihydrofolate reductase</fullName>
    </submittedName>
</protein>
<dbReference type="InterPro" id="IPR024072">
    <property type="entry name" value="DHFR-like_dom_sf"/>
</dbReference>
<dbReference type="AlphaFoldDB" id="A0A090ML88"/>
<dbReference type="OrthoDB" id="7631078at2"/>
<gene>
    <name evidence="1" type="ORF">BN961_01644</name>
</gene>
<dbReference type="EMBL" id="CCAZ020000001">
    <property type="protein sequence ID" value="CEG08230.1"/>
    <property type="molecule type" value="Genomic_DNA"/>
</dbReference>
<dbReference type="Gene3D" id="3.40.430.10">
    <property type="entry name" value="Dihydrofolate Reductase, subunit A"/>
    <property type="match status" value="1"/>
</dbReference>
<reference evidence="1 2" key="1">
    <citation type="journal article" date="2014" name="Genome Announc.">
        <title>Genome Sequence of Afipia felis Strain 76713, Isolated in Hospital Water Using an Amoeba Co-Culture Procedure.</title>
        <authorList>
            <person name="Benamar S."/>
            <person name="La Scola B."/>
            <person name="Croce O."/>
        </authorList>
    </citation>
    <scope>NUCLEOTIDE SEQUENCE [LARGE SCALE GENOMIC DNA]</scope>
    <source>
        <strain evidence="1 2">76713</strain>
    </source>
</reference>
<comment type="caution">
    <text evidence="1">The sequence shown here is derived from an EMBL/GenBank/DDBJ whole genome shotgun (WGS) entry which is preliminary data.</text>
</comment>
<dbReference type="STRING" id="1035.BN961_01644"/>
<accession>A0A090ML88</accession>
<evidence type="ECO:0000313" key="2">
    <source>
        <dbReference type="Proteomes" id="UP000035762"/>
    </source>
</evidence>
<dbReference type="SUPFAM" id="SSF53597">
    <property type="entry name" value="Dihydrofolate reductase-like"/>
    <property type="match status" value="1"/>
</dbReference>
<evidence type="ECO:0000313" key="1">
    <source>
        <dbReference type="EMBL" id="CEG08230.1"/>
    </source>
</evidence>
<proteinExistence type="predicted"/>
<dbReference type="Proteomes" id="UP000035762">
    <property type="component" value="Unassembled WGS sequence"/>
</dbReference>
<organism evidence="1 2">
    <name type="scientific">Afipia felis</name>
    <name type="common">Cat scratch disease bacillus</name>
    <dbReference type="NCBI Taxonomy" id="1035"/>
    <lineage>
        <taxon>Bacteria</taxon>
        <taxon>Pseudomonadati</taxon>
        <taxon>Pseudomonadota</taxon>
        <taxon>Alphaproteobacteria</taxon>
        <taxon>Hyphomicrobiales</taxon>
        <taxon>Nitrobacteraceae</taxon>
        <taxon>Afipia</taxon>
    </lineage>
</organism>
<keyword evidence="2" id="KW-1185">Reference proteome</keyword>
<dbReference type="RefSeq" id="WP_048756207.1">
    <property type="nucleotide sequence ID" value="NZ_CCAZ020000001.1"/>
</dbReference>
<sequence>MPIEAYVIVSANGMLADSTGVMPDSLKFPADQAFFESALDNADLIVHGRHSHEEQKRSNERTRLILTSSIPALAPDTGHPHSTLWNPKGASFEEACKATGVSPSAKIAIIGGPHVYAFFLDRYDAFWLSQAHGVHLADGLGVMPGVPQRTPQAILAAAGLHAAETQVLDAAKRVDLTAWRR</sequence>
<name>A0A090ML88_AFIFE</name>